<dbReference type="InterPro" id="IPR015943">
    <property type="entry name" value="WD40/YVTN_repeat-like_dom_sf"/>
</dbReference>
<accession>A0A9J7MQ13</accession>
<feature type="compositionally biased region" description="Polar residues" evidence="4">
    <location>
        <begin position="1008"/>
        <end position="1018"/>
    </location>
</feature>
<evidence type="ECO:0000256" key="2">
    <source>
        <dbReference type="ARBA" id="ARBA00022737"/>
    </source>
</evidence>
<dbReference type="KEGG" id="bfo:118415073"/>
<feature type="compositionally biased region" description="Polar residues" evidence="4">
    <location>
        <begin position="515"/>
        <end position="531"/>
    </location>
</feature>
<dbReference type="GO" id="GO:0045717">
    <property type="term" value="P:negative regulation of fatty acid biosynthetic process"/>
    <property type="evidence" value="ECO:0000318"/>
    <property type="project" value="GO_Central"/>
</dbReference>
<keyword evidence="5" id="KW-1185">Reference proteome</keyword>
<keyword evidence="1 3" id="KW-0853">WD repeat</keyword>
<dbReference type="PROSITE" id="PS50294">
    <property type="entry name" value="WD_REPEATS_REGION"/>
    <property type="match status" value="3"/>
</dbReference>
<reference evidence="5" key="2">
    <citation type="journal article" date="2020" name="Nat. Ecol. Evol.">
        <title>Deeply conserved synteny resolves early events in vertebrate evolution.</title>
        <authorList>
            <person name="Simakov O."/>
            <person name="Marletaz F."/>
            <person name="Yue J.X."/>
            <person name="O'Connell B."/>
            <person name="Jenkins J."/>
            <person name="Brandt A."/>
            <person name="Calef R."/>
            <person name="Tung C.H."/>
            <person name="Huang T.K."/>
            <person name="Schmutz J."/>
            <person name="Satoh N."/>
            <person name="Yu J.K."/>
            <person name="Putnam N.H."/>
            <person name="Green R.E."/>
            <person name="Rokhsar D.S."/>
        </authorList>
    </citation>
    <scope>NUCLEOTIDE SEQUENCE [LARGE SCALE GENOMIC DNA]</scope>
    <source>
        <strain evidence="5">S238N-H82</strain>
    </source>
</reference>
<gene>
    <name evidence="6" type="primary">LOC118415073</name>
</gene>
<proteinExistence type="predicted"/>
<feature type="repeat" description="WD" evidence="3">
    <location>
        <begin position="45"/>
        <end position="80"/>
    </location>
</feature>
<feature type="compositionally biased region" description="Polar residues" evidence="4">
    <location>
        <begin position="966"/>
        <end position="989"/>
    </location>
</feature>
<evidence type="ECO:0000313" key="6">
    <source>
        <dbReference type="RefSeq" id="XP_035675351.1"/>
    </source>
</evidence>
<dbReference type="SUPFAM" id="SSF50978">
    <property type="entry name" value="WD40 repeat-like"/>
    <property type="match status" value="1"/>
</dbReference>
<feature type="compositionally biased region" description="Basic and acidic residues" evidence="4">
    <location>
        <begin position="1027"/>
        <end position="1046"/>
    </location>
</feature>
<feature type="repeat" description="WD" evidence="3">
    <location>
        <begin position="322"/>
        <end position="354"/>
    </location>
</feature>
<organism evidence="5 6">
    <name type="scientific">Branchiostoma floridae</name>
    <name type="common">Florida lancelet</name>
    <name type="synonym">Amphioxus</name>
    <dbReference type="NCBI Taxonomy" id="7739"/>
    <lineage>
        <taxon>Eukaryota</taxon>
        <taxon>Metazoa</taxon>
        <taxon>Chordata</taxon>
        <taxon>Cephalochordata</taxon>
        <taxon>Leptocardii</taxon>
        <taxon>Amphioxiformes</taxon>
        <taxon>Branchiostomatidae</taxon>
        <taxon>Branchiostoma</taxon>
    </lineage>
</organism>
<feature type="compositionally biased region" description="Basic and acidic residues" evidence="4">
    <location>
        <begin position="603"/>
        <end position="618"/>
    </location>
</feature>
<dbReference type="AlphaFoldDB" id="A0A9J7MQ13"/>
<dbReference type="OMA" id="MYTHEEY"/>
<dbReference type="OrthoDB" id="5573735at2759"/>
<feature type="region of interest" description="Disordered" evidence="4">
    <location>
        <begin position="835"/>
        <end position="922"/>
    </location>
</feature>
<sequence>MFHRSWCFSPVNFTANRSISGEQLLKQGFLRERLGACRSLYRKDLFGHYGCVNAIEFSNHGGDFLISGGDDRRVLLWKLDQALHDQGQPSEMKGHHISNIFCLAFSSDNSRIFSAGNDEQVILHDTASRETKDVFRHEDAVYGLSVDPNNDNVFASACDDGRVLIWDIRENPTAEPFCLANYTSAFHAVVYNPVEPRLLATANSKEGIALWDIRKPRSCVQRFGGSLTSDSAMSVKFNALGTQVMGLRRRLPPVLYNLHSDTAACQFDHPGYYNSCTMKSCCFAGDRDQYLLSGSDDFNLYLWRIPEDTELEPRVVTAHMVLKGHRSIVNQVRFNPATHLVVSSGVEKVIKVWSPFKQPESGGQIDQQDSTPQRSMYTHEEYISLVLNSGQGLSHDYGHQSVQEDPRMIAFFDSLVQREIEGWSSESEDSLDLDEGIFRPLQELAGLDSDSAGRATEQAQVLGPRSPGDRQSDTNSTDRLLYASSRTSENTEGTPLHPKSREFLSTDSDSDSDEQAGSTATQQTARNNTSLPRRLRVLMWGDGERAEGAASGSRRGSSPAPDRGVTVPAGGRRRELGERRGVTSVSEGRRRVRSSTASSSVSVRHEQSDSDSDADRRAAAMRQRNARRRLSRTNAASQSHSAPAATTSQTAGTSLQSSDDGIASATANTKGKVQTTSAGESFVPYSDSDSSEDEPLKKLTCTEKEVARTRPESPGHGSEAVPCNQVEQSMAPEEPVSNTGEEEERAPSATHQQVAGAAAGDAGPVAAPARDGGQAGDAGGEQQREEHRRVNGKTIVIRHDPEETGEAMLERLQNLVEQYNQVVERHNQWRNALRQAQAGDATTQQAGGSGEGGAPEHSAQGDSSSAEGSAGSRQESQDLSRSAGQSVGLEAAFQTSGDESITHSSLPSAAEPQMSSVGMMQGSQSAAATVSCAPGQSNRSASGNAIGQHRVVAEVSKDLKNGDLANGSTLERGQLMDTNSVGKRQSAATDHSYGMDSSRKRCHKELVGSSTETTQNDGLTAAKRGRVSSDKTEPDRLPVLHGHEPDFPCTDNGLAVPRAPELPLCAGKEPLPSSSSNGTISHSDSGTAATNCAPTNSATGLDRTETEWHNFRRFKNRLERARNRDQGHLGDSDSDDDL</sequence>
<feature type="region of interest" description="Disordered" evidence="4">
    <location>
        <begin position="963"/>
        <end position="1138"/>
    </location>
</feature>
<dbReference type="GO" id="GO:0080008">
    <property type="term" value="C:Cul4-RING E3 ubiquitin ligase complex"/>
    <property type="evidence" value="ECO:0000318"/>
    <property type="project" value="GO_Central"/>
</dbReference>
<evidence type="ECO:0000256" key="4">
    <source>
        <dbReference type="SAM" id="MobiDB-lite"/>
    </source>
</evidence>
<dbReference type="InterPro" id="IPR036322">
    <property type="entry name" value="WD40_repeat_dom_sf"/>
</dbReference>
<feature type="compositionally biased region" description="Polar residues" evidence="4">
    <location>
        <begin position="893"/>
        <end position="907"/>
    </location>
</feature>
<dbReference type="InterPro" id="IPR045151">
    <property type="entry name" value="DCAF8"/>
</dbReference>
<reference evidence="6" key="1">
    <citation type="journal article" date="2016" name="Genome Biol. Evol.">
        <title>Conserved non-coding elements in the most distant genera of cephalochordates: the Goldilocks principle.</title>
        <authorList>
            <person name="Yue J.X."/>
            <person name="Kozmikova I."/>
            <person name="Ono H."/>
            <person name="Nossa C.W."/>
            <person name="Kozmik Z."/>
            <person name="Putnam N.H."/>
            <person name="Yu J.K."/>
            <person name="Holland L.Z."/>
        </authorList>
    </citation>
    <scope>NUCLEOTIDE SEQUENCE</scope>
</reference>
<dbReference type="RefSeq" id="XP_035675351.1">
    <property type="nucleotide sequence ID" value="XM_035819458.1"/>
</dbReference>
<reference evidence="6" key="3">
    <citation type="submission" date="2025-08" db="UniProtKB">
        <authorList>
            <consortium name="RefSeq"/>
        </authorList>
    </citation>
    <scope>IDENTIFICATION</scope>
</reference>
<dbReference type="PANTHER" id="PTHR15574">
    <property type="entry name" value="WD REPEAT DOMAIN-CONTAINING FAMILY"/>
    <property type="match status" value="1"/>
</dbReference>
<dbReference type="Pfam" id="PF00400">
    <property type="entry name" value="WD40"/>
    <property type="match status" value="4"/>
</dbReference>
<feature type="compositionally biased region" description="Polar residues" evidence="4">
    <location>
        <begin position="638"/>
        <end position="679"/>
    </location>
</feature>
<feature type="compositionally biased region" description="Basic and acidic residues" evidence="4">
    <location>
        <begin position="1102"/>
        <end position="1131"/>
    </location>
</feature>
<feature type="repeat" description="WD" evidence="3">
    <location>
        <begin position="134"/>
        <end position="176"/>
    </location>
</feature>
<evidence type="ECO:0000256" key="1">
    <source>
        <dbReference type="ARBA" id="ARBA00022574"/>
    </source>
</evidence>
<feature type="compositionally biased region" description="Low complexity" evidence="4">
    <location>
        <begin position="858"/>
        <end position="874"/>
    </location>
</feature>
<protein>
    <submittedName>
        <fullName evidence="6">DDB1- and CUL4-associated factor 5-like</fullName>
    </submittedName>
</protein>
<dbReference type="InterPro" id="IPR001680">
    <property type="entry name" value="WD40_rpt"/>
</dbReference>
<feature type="compositionally biased region" description="Low complexity" evidence="4">
    <location>
        <begin position="913"/>
        <end position="922"/>
    </location>
</feature>
<dbReference type="PANTHER" id="PTHR15574:SF43">
    <property type="entry name" value="DDB1- AND CUL4-ASSOCIATED FACTOR 5"/>
    <property type="match status" value="1"/>
</dbReference>
<dbReference type="PROSITE" id="PS50082">
    <property type="entry name" value="WD_REPEATS_2"/>
    <property type="match status" value="3"/>
</dbReference>
<feature type="compositionally biased region" description="Basic and acidic residues" evidence="4">
    <location>
        <begin position="572"/>
        <end position="581"/>
    </location>
</feature>
<dbReference type="GeneID" id="118415073"/>
<dbReference type="Proteomes" id="UP000001554">
    <property type="component" value="Chromosome 1"/>
</dbReference>
<evidence type="ECO:0000313" key="5">
    <source>
        <dbReference type="Proteomes" id="UP000001554"/>
    </source>
</evidence>
<feature type="compositionally biased region" description="Low complexity" evidence="4">
    <location>
        <begin position="754"/>
        <end position="772"/>
    </location>
</feature>
<feature type="compositionally biased region" description="Polar residues" evidence="4">
    <location>
        <begin position="1072"/>
        <end position="1099"/>
    </location>
</feature>
<name>A0A9J7MQ13_BRAFL</name>
<dbReference type="Gene3D" id="2.130.10.10">
    <property type="entry name" value="YVTN repeat-like/Quinoprotein amine dehydrogenase"/>
    <property type="match status" value="3"/>
</dbReference>
<feature type="compositionally biased region" description="Low complexity" evidence="4">
    <location>
        <begin position="835"/>
        <end position="846"/>
    </location>
</feature>
<feature type="region of interest" description="Disordered" evidence="4">
    <location>
        <begin position="448"/>
        <end position="803"/>
    </location>
</feature>
<keyword evidence="2" id="KW-0677">Repeat</keyword>
<dbReference type="SMART" id="SM00320">
    <property type="entry name" value="WD40"/>
    <property type="match status" value="6"/>
</dbReference>
<evidence type="ECO:0000256" key="3">
    <source>
        <dbReference type="PROSITE-ProRule" id="PRU00221"/>
    </source>
</evidence>
<feature type="compositionally biased region" description="Basic and acidic residues" evidence="4">
    <location>
        <begin position="694"/>
        <end position="713"/>
    </location>
</feature>
<feature type="compositionally biased region" description="Low complexity" evidence="4">
    <location>
        <begin position="548"/>
        <end position="564"/>
    </location>
</feature>
<feature type="compositionally biased region" description="Polar residues" evidence="4">
    <location>
        <begin position="473"/>
        <end position="493"/>
    </location>
</feature>
<dbReference type="GO" id="GO:0005737">
    <property type="term" value="C:cytoplasm"/>
    <property type="evidence" value="ECO:0000318"/>
    <property type="project" value="GO_Central"/>
</dbReference>